<proteinExistence type="predicted"/>
<dbReference type="Proteomes" id="UP001143328">
    <property type="component" value="Unassembled WGS sequence"/>
</dbReference>
<name>A0A9W6K4F3_9PSED</name>
<reference evidence="2" key="1">
    <citation type="journal article" date="2014" name="Int. J. Syst. Evol. Microbiol.">
        <title>Complete genome sequence of Corynebacterium casei LMG S-19264T (=DSM 44701T), isolated from a smear-ripened cheese.</title>
        <authorList>
            <consortium name="US DOE Joint Genome Institute (JGI-PGF)"/>
            <person name="Walter F."/>
            <person name="Albersmeier A."/>
            <person name="Kalinowski J."/>
            <person name="Ruckert C."/>
        </authorList>
    </citation>
    <scope>NUCLEOTIDE SEQUENCE</scope>
    <source>
        <strain evidence="2">VKM B-2935</strain>
    </source>
</reference>
<evidence type="ECO:0000313" key="2">
    <source>
        <dbReference type="EMBL" id="GLK89340.1"/>
    </source>
</evidence>
<dbReference type="RefSeq" id="WP_271195543.1">
    <property type="nucleotide sequence ID" value="NZ_BSFN01000006.1"/>
</dbReference>
<keyword evidence="3" id="KW-1185">Reference proteome</keyword>
<gene>
    <name evidence="2" type="ORF">GCM10017655_24020</name>
</gene>
<sequence>MITLPPSDQDLHAYVDGHLNEADREQLQLYLAAHPAIAAKVQAWQQDAQHLRAALSGALHVVPNPQLDPTAIRHNLRRQRRRHFATAALLLIAVSVGGVGGWQARTLNFASHMLPMADAVQAYRMFAVKDGMASDWTASTSNDPQRWLDQHFARADRIPDLADAGFKPVGGRMISTEQGAAAMLVYEDGSGRKASFYIRPPGPQHYLLARGARRDGELQADYWSSDEYNYALVTQADDEAAKRVRSALGRSI</sequence>
<keyword evidence="1" id="KW-0472">Membrane</keyword>
<dbReference type="EMBL" id="BSFN01000006">
    <property type="protein sequence ID" value="GLK89340.1"/>
    <property type="molecule type" value="Genomic_DNA"/>
</dbReference>
<dbReference type="AlphaFoldDB" id="A0A9W6K4F3"/>
<feature type="transmembrane region" description="Helical" evidence="1">
    <location>
        <begin position="83"/>
        <end position="102"/>
    </location>
</feature>
<comment type="caution">
    <text evidence="2">The sequence shown here is derived from an EMBL/GenBank/DDBJ whole genome shotgun (WGS) entry which is preliminary data.</text>
</comment>
<organism evidence="2 3">
    <name type="scientific">Pseudomonas turukhanskensis</name>
    <dbReference type="NCBI Taxonomy" id="1806536"/>
    <lineage>
        <taxon>Bacteria</taxon>
        <taxon>Pseudomonadati</taxon>
        <taxon>Pseudomonadota</taxon>
        <taxon>Gammaproteobacteria</taxon>
        <taxon>Pseudomonadales</taxon>
        <taxon>Pseudomonadaceae</taxon>
        <taxon>Pseudomonas</taxon>
    </lineage>
</organism>
<accession>A0A9W6K4F3</accession>
<reference evidence="2" key="2">
    <citation type="submission" date="2023-01" db="EMBL/GenBank/DDBJ databases">
        <authorList>
            <person name="Sun Q."/>
            <person name="Evtushenko L."/>
        </authorList>
    </citation>
    <scope>NUCLEOTIDE SEQUENCE</scope>
    <source>
        <strain evidence="2">VKM B-2935</strain>
    </source>
</reference>
<evidence type="ECO:0000313" key="3">
    <source>
        <dbReference type="Proteomes" id="UP001143328"/>
    </source>
</evidence>
<evidence type="ECO:0000256" key="1">
    <source>
        <dbReference type="SAM" id="Phobius"/>
    </source>
</evidence>
<keyword evidence="1" id="KW-0812">Transmembrane</keyword>
<keyword evidence="1" id="KW-1133">Transmembrane helix</keyword>
<protein>
    <submittedName>
        <fullName evidence="2">Regulator</fullName>
    </submittedName>
</protein>